<evidence type="ECO:0000256" key="1">
    <source>
        <dbReference type="ARBA" id="ARBA00004544"/>
    </source>
</evidence>
<feature type="domain" description="Protein kinase" evidence="2">
    <location>
        <begin position="1"/>
        <end position="250"/>
    </location>
</feature>
<dbReference type="InterPro" id="IPR050588">
    <property type="entry name" value="WNK_Ser-Thr_kinase"/>
</dbReference>
<dbReference type="AlphaFoldDB" id="A0A6A4VDD2"/>
<comment type="caution">
    <text evidence="3">The sequence shown here is derived from an EMBL/GenBank/DDBJ whole genome shotgun (WGS) entry which is preliminary data.</text>
</comment>
<dbReference type="SUPFAM" id="SSF56112">
    <property type="entry name" value="Protein kinase-like (PK-like)"/>
    <property type="match status" value="1"/>
</dbReference>
<dbReference type="Pfam" id="PF00069">
    <property type="entry name" value="Pkinase"/>
    <property type="match status" value="1"/>
</dbReference>
<organism evidence="3 4">
    <name type="scientific">Amphibalanus amphitrite</name>
    <name type="common">Striped barnacle</name>
    <name type="synonym">Balanus amphitrite</name>
    <dbReference type="NCBI Taxonomy" id="1232801"/>
    <lineage>
        <taxon>Eukaryota</taxon>
        <taxon>Metazoa</taxon>
        <taxon>Ecdysozoa</taxon>
        <taxon>Arthropoda</taxon>
        <taxon>Crustacea</taxon>
        <taxon>Multicrustacea</taxon>
        <taxon>Cirripedia</taxon>
        <taxon>Thoracica</taxon>
        <taxon>Thoracicalcarea</taxon>
        <taxon>Balanomorpha</taxon>
        <taxon>Balanoidea</taxon>
        <taxon>Balanidae</taxon>
        <taxon>Amphibalaninae</taxon>
        <taxon>Amphibalanus</taxon>
    </lineage>
</organism>
<dbReference type="EMBL" id="VIIS01001863">
    <property type="protein sequence ID" value="KAF0291633.1"/>
    <property type="molecule type" value="Genomic_DNA"/>
</dbReference>
<accession>A0A6A4VDD2</accession>
<keyword evidence="4" id="KW-1185">Reference proteome</keyword>
<dbReference type="InterPro" id="IPR011009">
    <property type="entry name" value="Kinase-like_dom_sf"/>
</dbReference>
<evidence type="ECO:0000313" key="3">
    <source>
        <dbReference type="EMBL" id="KAF0291633.1"/>
    </source>
</evidence>
<comment type="subcellular location">
    <subcellularLocation>
        <location evidence="1">Cytoplasm</location>
        <location evidence="1">Cell cortex</location>
    </subcellularLocation>
</comment>
<gene>
    <name evidence="3" type="primary">Madm</name>
    <name evidence="3" type="ORF">FJT64_010277</name>
</gene>
<dbReference type="Gene3D" id="1.10.510.10">
    <property type="entry name" value="Transferase(Phosphotransferase) domain 1"/>
    <property type="match status" value="1"/>
</dbReference>
<reference evidence="3 4" key="1">
    <citation type="submission" date="2019-07" db="EMBL/GenBank/DDBJ databases">
        <title>Draft genome assembly of a fouling barnacle, Amphibalanus amphitrite (Darwin, 1854): The first reference genome for Thecostraca.</title>
        <authorList>
            <person name="Kim W."/>
        </authorList>
    </citation>
    <scope>NUCLEOTIDE SEQUENCE [LARGE SCALE GENOMIC DNA]</scope>
    <source>
        <strain evidence="3">SNU_AA5</strain>
        <tissue evidence="3">Soma without cirri and trophi</tissue>
    </source>
</reference>
<dbReference type="Gene3D" id="3.30.200.20">
    <property type="entry name" value="Phosphorylase Kinase, domain 1"/>
    <property type="match status" value="1"/>
</dbReference>
<proteinExistence type="predicted"/>
<evidence type="ECO:0000259" key="2">
    <source>
        <dbReference type="PROSITE" id="PS50011"/>
    </source>
</evidence>
<dbReference type="PANTHER" id="PTHR13902">
    <property type="entry name" value="SERINE/THREONINE-PROTEIN KINASE WNK WITH NO LYSINE -RELATED"/>
    <property type="match status" value="1"/>
</dbReference>
<protein>
    <submittedName>
        <fullName evidence="3">Nuclear receptor-binding</fullName>
    </submittedName>
</protein>
<dbReference type="Proteomes" id="UP000440578">
    <property type="component" value="Unassembled WGS sequence"/>
</dbReference>
<dbReference type="GO" id="GO:0005524">
    <property type="term" value="F:ATP binding"/>
    <property type="evidence" value="ECO:0007669"/>
    <property type="project" value="InterPro"/>
</dbReference>
<dbReference type="GO" id="GO:0004672">
    <property type="term" value="F:protein kinase activity"/>
    <property type="evidence" value="ECO:0007669"/>
    <property type="project" value="InterPro"/>
</dbReference>
<dbReference type="PROSITE" id="PS50011">
    <property type="entry name" value="PROTEIN_KINASE_DOM"/>
    <property type="match status" value="1"/>
</dbReference>
<dbReference type="GO" id="GO:0005938">
    <property type="term" value="C:cell cortex"/>
    <property type="evidence" value="ECO:0007669"/>
    <property type="project" value="UniProtKB-SubCell"/>
</dbReference>
<keyword evidence="3" id="KW-0675">Receptor</keyword>
<dbReference type="FunFam" id="1.10.510.10:FF:000842">
    <property type="entry name" value="Nuclear receptor-binding protein"/>
    <property type="match status" value="1"/>
</dbReference>
<dbReference type="OrthoDB" id="1034557at2759"/>
<dbReference type="InterPro" id="IPR000719">
    <property type="entry name" value="Prot_kinase_dom"/>
</dbReference>
<name>A0A6A4VDD2_AMPAM</name>
<evidence type="ECO:0000313" key="4">
    <source>
        <dbReference type="Proteomes" id="UP000440578"/>
    </source>
</evidence>
<sequence length="452" mass="50915">MDTENGVEVVWNEVRFSENKNRKKYMARISAIFDSLQSIDHPNIVGFHKYWFDQPDKSDKPRVNFITEYMSSGSMKHFLKRTRVSKKKMAIDSWRRWCRQVLWALSYFHSSSPPIIHGNLTCDSMFIQHNGLLKIASAAPDVIHQHVKTVQPGQLLKNAHFVAPEEVTRTAVDERRSKSDIYSFGMCALEIAALEIQGNGDSGTPVTKENIENTIESLENEEQKDFIRACLRPDPEQRPTARQLLFHPVMFEVPSLKLLAAHAVVNDPNISPEDAEVYCNLSPDLVIAEMRHEGQEPTQLRVQDVTSAENIGKFVEDVRVGIYPLTAYAPPAPPPISQVRAASPDTIESVHSDTPEPCEREGRKVVTMMCEVKSDPALDASLTLVLFLRLDDKTNRQLSCRLAPDDSGSLLTEELVRHGLVNEMNRDELTKLIDGRLRALRTSQPPTPVGVS</sequence>